<comment type="similarity">
    <text evidence="1">Belongs to the AB hydrolase superfamily. AB hydrolase 2 family.</text>
</comment>
<protein>
    <submittedName>
        <fullName evidence="5 6">Phospholipase/Carboxylesterase</fullName>
    </submittedName>
</protein>
<dbReference type="Gene3D" id="3.40.50.1820">
    <property type="entry name" value="alpha/beta hydrolase"/>
    <property type="match status" value="1"/>
</dbReference>
<dbReference type="Proteomes" id="UP000003751">
    <property type="component" value="Unassembled WGS sequence"/>
</dbReference>
<dbReference type="OrthoDB" id="203477at2157"/>
<reference evidence="5 7" key="1">
    <citation type="journal article" date="2014" name="ISME J.">
        <title>Trehalose/2-sulfotrehalose biosynthesis and glycine-betaine uptake are widely spread mechanisms for osmoadaptation in the Halobacteriales.</title>
        <authorList>
            <person name="Youssef N.H."/>
            <person name="Savage-Ashlock K.N."/>
            <person name="McCully A.L."/>
            <person name="Luedtke B."/>
            <person name="Shaw E.I."/>
            <person name="Hoff W.D."/>
            <person name="Elshahed M.S."/>
        </authorList>
    </citation>
    <scope>NUCLEOTIDE SEQUENCE [LARGE SCALE GENOMIC DNA]</scope>
    <source>
        <strain evidence="5 7">DX253</strain>
    </source>
</reference>
<dbReference type="AlphaFoldDB" id="E7QXR6"/>
<dbReference type="InterPro" id="IPR029058">
    <property type="entry name" value="AB_hydrolase_fold"/>
</dbReference>
<reference evidence="8" key="3">
    <citation type="submission" date="2016-11" db="EMBL/GenBank/DDBJ databases">
        <authorList>
            <person name="Varghese N."/>
            <person name="Submissions S."/>
        </authorList>
    </citation>
    <scope>NUCLEOTIDE SEQUENCE [LARGE SCALE GENOMIC DNA]</scope>
    <source>
        <strain evidence="8">DX253</strain>
    </source>
</reference>
<evidence type="ECO:0000313" key="6">
    <source>
        <dbReference type="EMBL" id="SHL57122.1"/>
    </source>
</evidence>
<evidence type="ECO:0000256" key="3">
    <source>
        <dbReference type="SAM" id="MobiDB-lite"/>
    </source>
</evidence>
<dbReference type="Pfam" id="PF02230">
    <property type="entry name" value="Abhydrolase_2"/>
    <property type="match status" value="1"/>
</dbReference>
<keyword evidence="8" id="KW-1185">Reference proteome</keyword>
<dbReference type="InterPro" id="IPR003140">
    <property type="entry name" value="PLipase/COase/thioEstase"/>
</dbReference>
<dbReference type="eggNOG" id="arCOG06256">
    <property type="taxonomic scope" value="Archaea"/>
</dbReference>
<dbReference type="PANTHER" id="PTHR10655">
    <property type="entry name" value="LYSOPHOSPHOLIPASE-RELATED"/>
    <property type="match status" value="1"/>
</dbReference>
<dbReference type="GO" id="GO:0016787">
    <property type="term" value="F:hydrolase activity"/>
    <property type="evidence" value="ECO:0007669"/>
    <property type="project" value="UniProtKB-KW"/>
</dbReference>
<organism evidence="5 7">
    <name type="scientific">Haladaptatus paucihalophilus DX253</name>
    <dbReference type="NCBI Taxonomy" id="797209"/>
    <lineage>
        <taxon>Archaea</taxon>
        <taxon>Methanobacteriati</taxon>
        <taxon>Methanobacteriota</taxon>
        <taxon>Stenosarchaea group</taxon>
        <taxon>Halobacteria</taxon>
        <taxon>Halobacteriales</taxon>
        <taxon>Haladaptataceae</taxon>
        <taxon>Haladaptatus</taxon>
    </lineage>
</organism>
<evidence type="ECO:0000313" key="7">
    <source>
        <dbReference type="Proteomes" id="UP000003751"/>
    </source>
</evidence>
<dbReference type="InterPro" id="IPR050565">
    <property type="entry name" value="LYPA1-2/EST-like"/>
</dbReference>
<dbReference type="STRING" id="797209.GCA_000376445_02242"/>
<feature type="region of interest" description="Disordered" evidence="3">
    <location>
        <begin position="1"/>
        <end position="24"/>
    </location>
</feature>
<gene>
    <name evidence="6" type="ORF">SAMN05444342_4154</name>
    <name evidence="5" type="ORF">ZOD2009_18025</name>
</gene>
<evidence type="ECO:0000313" key="8">
    <source>
        <dbReference type="Proteomes" id="UP000184203"/>
    </source>
</evidence>
<dbReference type="RefSeq" id="WP_007982191.1">
    <property type="nucleotide sequence ID" value="NZ_AEMG01000022.1"/>
</dbReference>
<evidence type="ECO:0000256" key="2">
    <source>
        <dbReference type="ARBA" id="ARBA00022801"/>
    </source>
</evidence>
<name>E7QXR6_HALPU</name>
<dbReference type="EMBL" id="FRAN01000008">
    <property type="protein sequence ID" value="SHL57122.1"/>
    <property type="molecule type" value="Genomic_DNA"/>
</dbReference>
<dbReference type="SUPFAM" id="SSF53474">
    <property type="entry name" value="alpha/beta-Hydrolases"/>
    <property type="match status" value="1"/>
</dbReference>
<dbReference type="EMBL" id="AEMG01000022">
    <property type="protein sequence ID" value="EFW90617.1"/>
    <property type="molecule type" value="Genomic_DNA"/>
</dbReference>
<dbReference type="PATRIC" id="fig|797209.4.peg.3528"/>
<proteinExistence type="inferred from homology"/>
<keyword evidence="2" id="KW-0378">Hydrolase</keyword>
<evidence type="ECO:0000259" key="4">
    <source>
        <dbReference type="Pfam" id="PF02230"/>
    </source>
</evidence>
<dbReference type="Proteomes" id="UP000184203">
    <property type="component" value="Unassembled WGS sequence"/>
</dbReference>
<feature type="domain" description="Phospholipase/carboxylesterase/thioesterase" evidence="4">
    <location>
        <begin position="27"/>
        <end position="213"/>
    </location>
</feature>
<reference evidence="6" key="2">
    <citation type="submission" date="2016-11" db="EMBL/GenBank/DDBJ databases">
        <authorList>
            <person name="Jaros S."/>
            <person name="Januszkiewicz K."/>
            <person name="Wedrychowicz H."/>
        </authorList>
    </citation>
    <scope>NUCLEOTIDE SEQUENCE [LARGE SCALE GENOMIC DNA]</scope>
    <source>
        <strain evidence="6">DX253</strain>
    </source>
</reference>
<sequence>MTDSNFETSDIDGPHAGQPIVTSGASPDEASAAMVLVHGRGATAQSILDLADEFRREEVAFLAPQAARNTWYPQSFLAPLDANQPYLSSALSLLETLVSDLESVGIPPERVFLLGFSQGACLTTEFVARNAQKYGGVAAFSGGLIGPEGTPREYEGSLDGTPVYLGCGNRDPHIPVERVHETEAVLTELDGSVTERIFEGMAHGVVQEEIAHVDGMVDDLLSE</sequence>
<dbReference type="PANTHER" id="PTHR10655:SF17">
    <property type="entry name" value="LYSOPHOSPHOLIPASE-LIKE PROTEIN 1"/>
    <property type="match status" value="1"/>
</dbReference>
<evidence type="ECO:0000256" key="1">
    <source>
        <dbReference type="ARBA" id="ARBA00006499"/>
    </source>
</evidence>
<accession>E7QXR6</accession>
<evidence type="ECO:0000313" key="5">
    <source>
        <dbReference type="EMBL" id="EFW90617.1"/>
    </source>
</evidence>